<reference evidence="3" key="2">
    <citation type="submission" date="2021-04" db="EMBL/GenBank/DDBJ databases">
        <authorList>
            <person name="Gilroy R."/>
        </authorList>
    </citation>
    <scope>NUCLEOTIDE SEQUENCE</scope>
    <source>
        <strain evidence="3">ChiW7-2402</strain>
    </source>
</reference>
<protein>
    <submittedName>
        <fullName evidence="3">MarR family transcriptional regulator</fullName>
    </submittedName>
</protein>
<dbReference type="Proteomes" id="UP000824102">
    <property type="component" value="Unassembled WGS sequence"/>
</dbReference>
<dbReference type="InterPro" id="IPR036388">
    <property type="entry name" value="WH-like_DNA-bd_sf"/>
</dbReference>
<dbReference type="InterPro" id="IPR036390">
    <property type="entry name" value="WH_DNA-bd_sf"/>
</dbReference>
<dbReference type="Gene3D" id="1.10.10.10">
    <property type="entry name" value="Winged helix-like DNA-binding domain superfamily/Winged helix DNA-binding domain"/>
    <property type="match status" value="1"/>
</dbReference>
<proteinExistence type="predicted"/>
<dbReference type="SUPFAM" id="SSF46785">
    <property type="entry name" value="Winged helix' DNA-binding domain"/>
    <property type="match status" value="1"/>
</dbReference>
<dbReference type="SMART" id="SM00347">
    <property type="entry name" value="HTH_MARR"/>
    <property type="match status" value="1"/>
</dbReference>
<accession>A0A9D2G755</accession>
<reference evidence="3" key="1">
    <citation type="journal article" date="2021" name="PeerJ">
        <title>Extensive microbial diversity within the chicken gut microbiome revealed by metagenomics and culture.</title>
        <authorList>
            <person name="Gilroy R."/>
            <person name="Ravi A."/>
            <person name="Getino M."/>
            <person name="Pursley I."/>
            <person name="Horton D.L."/>
            <person name="Alikhan N.F."/>
            <person name="Baker D."/>
            <person name="Gharbi K."/>
            <person name="Hall N."/>
            <person name="Watson M."/>
            <person name="Adriaenssens E.M."/>
            <person name="Foster-Nyarko E."/>
            <person name="Jarju S."/>
            <person name="Secka A."/>
            <person name="Antonio M."/>
            <person name="Oren A."/>
            <person name="Chaudhuri R.R."/>
            <person name="La Ragione R."/>
            <person name="Hildebrand F."/>
            <person name="Pallen M.J."/>
        </authorList>
    </citation>
    <scope>NUCLEOTIDE SEQUENCE</scope>
    <source>
        <strain evidence="3">ChiW7-2402</strain>
    </source>
</reference>
<dbReference type="PROSITE" id="PS50995">
    <property type="entry name" value="HTH_MARR_2"/>
    <property type="match status" value="1"/>
</dbReference>
<organism evidence="3 4">
    <name type="scientific">Candidatus Gallimonas intestinavium</name>
    <dbReference type="NCBI Taxonomy" id="2838603"/>
    <lineage>
        <taxon>Bacteria</taxon>
        <taxon>Bacillati</taxon>
        <taxon>Bacillota</taxon>
        <taxon>Clostridia</taxon>
        <taxon>Candidatus Gallimonas</taxon>
    </lineage>
</organism>
<dbReference type="PANTHER" id="PTHR33164:SF43">
    <property type="entry name" value="HTH-TYPE TRANSCRIPTIONAL REPRESSOR YETL"/>
    <property type="match status" value="1"/>
</dbReference>
<dbReference type="PANTHER" id="PTHR33164">
    <property type="entry name" value="TRANSCRIPTIONAL REGULATOR, MARR FAMILY"/>
    <property type="match status" value="1"/>
</dbReference>
<dbReference type="InterPro" id="IPR000835">
    <property type="entry name" value="HTH_MarR-typ"/>
</dbReference>
<dbReference type="GO" id="GO:0003700">
    <property type="term" value="F:DNA-binding transcription factor activity"/>
    <property type="evidence" value="ECO:0007669"/>
    <property type="project" value="InterPro"/>
</dbReference>
<feature type="domain" description="HTH marR-type" evidence="2">
    <location>
        <begin position="6"/>
        <end position="142"/>
    </location>
</feature>
<comment type="caution">
    <text evidence="3">The sequence shown here is derived from an EMBL/GenBank/DDBJ whole genome shotgun (WGS) entry which is preliminary data.</text>
</comment>
<dbReference type="Pfam" id="PF12802">
    <property type="entry name" value="MarR_2"/>
    <property type="match status" value="1"/>
</dbReference>
<evidence type="ECO:0000313" key="4">
    <source>
        <dbReference type="Proteomes" id="UP000824102"/>
    </source>
</evidence>
<dbReference type="EMBL" id="DXBB01000112">
    <property type="protein sequence ID" value="HIZ73456.1"/>
    <property type="molecule type" value="Genomic_DNA"/>
</dbReference>
<sequence length="167" mass="19020">MEHIQDNDLGYAIGRTARILYRLLDGNLRSLVLSFSQVNVLGYLAAKHARGEECTQKLIATECCSTRPSSVTGLLQALERQGYIERRAGEDARVKCVVLTERGREVADECNRFVKKTEDAMRRGLSEEEAKTVYRCLLHMADELEALSKETFPETRPDQKERKQQDL</sequence>
<name>A0A9D2G755_9FIRM</name>
<evidence type="ECO:0000313" key="3">
    <source>
        <dbReference type="EMBL" id="HIZ73456.1"/>
    </source>
</evidence>
<dbReference type="InterPro" id="IPR039422">
    <property type="entry name" value="MarR/SlyA-like"/>
</dbReference>
<dbReference type="GO" id="GO:0006950">
    <property type="term" value="P:response to stress"/>
    <property type="evidence" value="ECO:0007669"/>
    <property type="project" value="TreeGrafter"/>
</dbReference>
<evidence type="ECO:0000256" key="1">
    <source>
        <dbReference type="SAM" id="MobiDB-lite"/>
    </source>
</evidence>
<dbReference type="AlphaFoldDB" id="A0A9D2G755"/>
<feature type="region of interest" description="Disordered" evidence="1">
    <location>
        <begin position="147"/>
        <end position="167"/>
    </location>
</feature>
<gene>
    <name evidence="3" type="ORF">H9964_07730</name>
</gene>
<evidence type="ECO:0000259" key="2">
    <source>
        <dbReference type="PROSITE" id="PS50995"/>
    </source>
</evidence>